<evidence type="ECO:0000256" key="7">
    <source>
        <dbReference type="ARBA" id="ARBA00022989"/>
    </source>
</evidence>
<dbReference type="EMBL" id="AY321878">
    <property type="protein sequence ID" value="AAP92024.1"/>
    <property type="molecule type" value="Genomic_DNA"/>
</dbReference>
<evidence type="ECO:0000256" key="3">
    <source>
        <dbReference type="ARBA" id="ARBA00022448"/>
    </source>
</evidence>
<keyword evidence="6 14" id="KW-0375">Hydrogen ion transport</keyword>
<dbReference type="EMBL" id="AY321876">
    <property type="protein sequence ID" value="AAP92020.1"/>
    <property type="molecule type" value="Genomic_DNA"/>
</dbReference>
<dbReference type="GO" id="GO:0045259">
    <property type="term" value="C:proton-transporting ATP synthase complex"/>
    <property type="evidence" value="ECO:0007669"/>
    <property type="project" value="UniProtKB-KW"/>
</dbReference>
<dbReference type="GO" id="GO:0015078">
    <property type="term" value="F:proton transmembrane transporter activity"/>
    <property type="evidence" value="ECO:0007669"/>
    <property type="project" value="InterPro"/>
</dbReference>
<evidence type="ECO:0000256" key="12">
    <source>
        <dbReference type="ARBA" id="ARBA00053067"/>
    </source>
</evidence>
<evidence type="ECO:0000256" key="13">
    <source>
        <dbReference type="ARBA" id="ARBA00064647"/>
    </source>
</evidence>
<keyword evidence="8 14" id="KW-0406">Ion transport</keyword>
<dbReference type="GO" id="GO:0031966">
    <property type="term" value="C:mitochondrial membrane"/>
    <property type="evidence" value="ECO:0007669"/>
    <property type="project" value="UniProtKB-SubCell"/>
</dbReference>
<keyword evidence="3 14" id="KW-0813">Transport</keyword>
<evidence type="ECO:0000256" key="10">
    <source>
        <dbReference type="ARBA" id="ARBA00023136"/>
    </source>
</evidence>
<evidence type="ECO:0000256" key="2">
    <source>
        <dbReference type="ARBA" id="ARBA00008892"/>
    </source>
</evidence>
<keyword evidence="5 14" id="KW-0812">Transmembrane</keyword>
<evidence type="ECO:0000256" key="11">
    <source>
        <dbReference type="ARBA" id="ARBA00023310"/>
    </source>
</evidence>
<comment type="similarity">
    <text evidence="2 14">Belongs to the ATPase protein 8 family.</text>
</comment>
<evidence type="ECO:0000256" key="1">
    <source>
        <dbReference type="ARBA" id="ARBA00004304"/>
    </source>
</evidence>
<comment type="function">
    <text evidence="12">Subunit 8, of the mitochondrial membrane ATP synthase complex (F(1)F(0) ATP synthase or Complex V) that produces ATP from ADP in the presence of a proton gradient across the membrane which is generated by electron transport complexes of the respiratory chain. ATP synthase complex consist of a soluble F(1) head domain - the catalytic core - and a membrane F(1) domain - the membrane proton channel. These two domains are linked by a central stalk rotating inside the F(1) region and a stationary peripheral stalk. During catalysis, ATP synthesis in the catalytic domain of F(1) is coupled via a rotary mechanism of the central stalk subunits to proton translocation. In vivo, can only synthesize ATP although its ATP hydrolase activity can be activated artificially in vitro. Part of the complex F(0) domain.</text>
</comment>
<keyword evidence="4 14" id="KW-0138">CF(0)</keyword>
<reference evidence="16" key="1">
    <citation type="submission" date="2003-06" db="EMBL/GenBank/DDBJ databases">
        <title>Genetic mosaic in a marine species flock.</title>
        <authorList>
            <person name="McCartney M.A."/>
            <person name="Acevedo J."/>
            <person name="Rico C."/>
            <person name="Bermingham E."/>
            <person name="McMillan W.O."/>
        </authorList>
    </citation>
    <scope>NUCLEOTIDE SEQUENCE</scope>
</reference>
<evidence type="ECO:0000313" key="16">
    <source>
        <dbReference type="EMBL" id="AAP92020.1"/>
    </source>
</evidence>
<feature type="transmembrane region" description="Helical" evidence="15">
    <location>
        <begin position="6"/>
        <end position="24"/>
    </location>
</feature>
<organism evidence="16">
    <name type="scientific">Serranus psittacinus</name>
    <name type="common">barred serrano</name>
    <dbReference type="NCBI Taxonomy" id="237562"/>
    <lineage>
        <taxon>Eukaryota</taxon>
        <taxon>Metazoa</taxon>
        <taxon>Chordata</taxon>
        <taxon>Craniata</taxon>
        <taxon>Vertebrata</taxon>
        <taxon>Euteleostomi</taxon>
        <taxon>Actinopterygii</taxon>
        <taxon>Neopterygii</taxon>
        <taxon>Teleostei</taxon>
        <taxon>Neoteleostei</taxon>
        <taxon>Acanthomorphata</taxon>
        <taxon>Eupercaria</taxon>
        <taxon>Perciformes</taxon>
        <taxon>Serranoidei</taxon>
        <taxon>Serranidae</taxon>
        <taxon>Serraninae</taxon>
        <taxon>Serranus</taxon>
    </lineage>
</organism>
<comment type="subunit">
    <text evidence="13">Component of the ATP synthase complex composed at least of ATP5F1A/subunit alpha, ATP5F1B/subunit beta, ATP5MC1/subunit c (homooctomer), MT-ATP6/subunit a, MT-ATP8/subunit 8, ATP5ME/subunit e, ATP5MF/subunit f, ATP5MG/subunit g, ATP5MK/subunit k, ATP5MJ/subunit j, ATP5F1C/subunit gamma, ATP5F1D/subunit delta, ATP5F1E/subunit epsilon, ATP5PF/subunit F6, ATP5PB/subunit b, ATP5PD/subunit d, ATP5PO/subunit OSCP. ATP synthase complex consists of a soluble F(1) head domain (subunits alpha(3) and beta(3)) - the catalytic core - and a membrane F(0) domain - the membrane proton channel (subunits c, a, 8, e, f, g, k and j). These two domains are linked by a central stalk (subunits gamma, delta, and epsilon) rotating inside the F1 region and a stationary peripheral stalk (subunits F6, b, d, and OSCP).</text>
</comment>
<dbReference type="AlphaFoldDB" id="Q7Y7W9"/>
<dbReference type="Pfam" id="PF00895">
    <property type="entry name" value="ATP-synt_8"/>
    <property type="match status" value="1"/>
</dbReference>
<dbReference type="InterPro" id="IPR001421">
    <property type="entry name" value="ATP8_metazoa"/>
</dbReference>
<evidence type="ECO:0000256" key="14">
    <source>
        <dbReference type="RuleBase" id="RU003661"/>
    </source>
</evidence>
<name>Q7Y7W9_9TELE</name>
<sequence length="55" mass="6509">MPQLNPSPWFIIMVFSWLVFLVVIPPKIMSYVFPNELNVNIAKTSDEDTWGWPWL</sequence>
<keyword evidence="9 14" id="KW-0496">Mitochondrion</keyword>
<accession>Q7Y7W9</accession>
<dbReference type="PANTHER" id="PTHR39937:SF1">
    <property type="entry name" value="ATP SYNTHASE PROTEIN 8"/>
    <property type="match status" value="1"/>
</dbReference>
<dbReference type="EMBL" id="AY321877">
    <property type="protein sequence ID" value="AAP92022.1"/>
    <property type="molecule type" value="Genomic_DNA"/>
</dbReference>
<protein>
    <recommendedName>
        <fullName evidence="14">ATP synthase complex subunit 8</fullName>
    </recommendedName>
</protein>
<evidence type="ECO:0000256" key="15">
    <source>
        <dbReference type="SAM" id="Phobius"/>
    </source>
</evidence>
<evidence type="ECO:0000256" key="4">
    <source>
        <dbReference type="ARBA" id="ARBA00022547"/>
    </source>
</evidence>
<geneLocation type="mitochondrion" evidence="16"/>
<comment type="subcellular location">
    <subcellularLocation>
        <location evidence="1 14">Mitochondrion membrane</location>
        <topology evidence="1 14">Single-pass membrane protein</topology>
    </subcellularLocation>
</comment>
<keyword evidence="10 15" id="KW-0472">Membrane</keyword>
<evidence type="ECO:0000256" key="6">
    <source>
        <dbReference type="ARBA" id="ARBA00022781"/>
    </source>
</evidence>
<evidence type="ECO:0000256" key="9">
    <source>
        <dbReference type="ARBA" id="ARBA00023128"/>
    </source>
</evidence>
<evidence type="ECO:0000256" key="5">
    <source>
        <dbReference type="ARBA" id="ARBA00022692"/>
    </source>
</evidence>
<dbReference type="PANTHER" id="PTHR39937">
    <property type="entry name" value="ATP SYNTHASE PROTEIN 8"/>
    <property type="match status" value="1"/>
</dbReference>
<proteinExistence type="inferred from homology"/>
<keyword evidence="7 15" id="KW-1133">Transmembrane helix</keyword>
<keyword evidence="11" id="KW-0066">ATP synthesis</keyword>
<dbReference type="InterPro" id="IPR050635">
    <property type="entry name" value="ATPase_protein_8"/>
</dbReference>
<evidence type="ECO:0000256" key="8">
    <source>
        <dbReference type="ARBA" id="ARBA00023065"/>
    </source>
</evidence>
<dbReference type="GO" id="GO:0015986">
    <property type="term" value="P:proton motive force-driven ATP synthesis"/>
    <property type="evidence" value="ECO:0007669"/>
    <property type="project" value="InterPro"/>
</dbReference>